<accession>A0A427U2N2</accession>
<dbReference type="AlphaFoldDB" id="A0A427U2N2"/>
<dbReference type="NCBIfam" id="TIGR01550">
    <property type="entry name" value="DOC_P1"/>
    <property type="match status" value="1"/>
</dbReference>
<feature type="domain" description="Fido" evidence="1">
    <location>
        <begin position="7"/>
        <end position="131"/>
    </location>
</feature>
<evidence type="ECO:0000313" key="3">
    <source>
        <dbReference type="Proteomes" id="UP000269041"/>
    </source>
</evidence>
<dbReference type="SUPFAM" id="SSF140931">
    <property type="entry name" value="Fic-like"/>
    <property type="match status" value="1"/>
</dbReference>
<dbReference type="InterPro" id="IPR003812">
    <property type="entry name" value="Fido"/>
</dbReference>
<dbReference type="OrthoDB" id="9802752at2"/>
<dbReference type="EMBL" id="RSFA01000047">
    <property type="protein sequence ID" value="RSD30930.1"/>
    <property type="molecule type" value="Genomic_DNA"/>
</dbReference>
<protein>
    <submittedName>
        <fullName evidence="2">Type II toxin-antitoxin system death-on-curing family toxin</fullName>
    </submittedName>
</protein>
<dbReference type="Proteomes" id="UP000269041">
    <property type="component" value="Unassembled WGS sequence"/>
</dbReference>
<dbReference type="PANTHER" id="PTHR39426">
    <property type="entry name" value="HOMOLOGY TO DEATH-ON-CURING PROTEIN OF PHAGE P1"/>
    <property type="match status" value="1"/>
</dbReference>
<dbReference type="Gene3D" id="1.20.120.1870">
    <property type="entry name" value="Fic/DOC protein, Fido domain"/>
    <property type="match status" value="1"/>
</dbReference>
<dbReference type="GO" id="GO:0016301">
    <property type="term" value="F:kinase activity"/>
    <property type="evidence" value="ECO:0007669"/>
    <property type="project" value="InterPro"/>
</dbReference>
<evidence type="ECO:0000259" key="1">
    <source>
        <dbReference type="PROSITE" id="PS51459"/>
    </source>
</evidence>
<name>A0A427U2N2_9VIBR</name>
<dbReference type="InterPro" id="IPR053737">
    <property type="entry name" value="Type_II_TA_Toxin"/>
</dbReference>
<comment type="caution">
    <text evidence="2">The sequence shown here is derived from an EMBL/GenBank/DDBJ whole genome shotgun (WGS) entry which is preliminary data.</text>
</comment>
<dbReference type="PANTHER" id="PTHR39426:SF1">
    <property type="entry name" value="HOMOLOGY TO DEATH-ON-CURING PROTEIN OF PHAGE P1"/>
    <property type="match status" value="1"/>
</dbReference>
<dbReference type="Pfam" id="PF02661">
    <property type="entry name" value="Fic"/>
    <property type="match status" value="1"/>
</dbReference>
<keyword evidence="3" id="KW-1185">Reference proteome</keyword>
<dbReference type="InterPro" id="IPR036597">
    <property type="entry name" value="Fido-like_dom_sf"/>
</dbReference>
<organism evidence="2 3">
    <name type="scientific">Vibrio pectenicida</name>
    <dbReference type="NCBI Taxonomy" id="62763"/>
    <lineage>
        <taxon>Bacteria</taxon>
        <taxon>Pseudomonadati</taxon>
        <taxon>Pseudomonadota</taxon>
        <taxon>Gammaproteobacteria</taxon>
        <taxon>Vibrionales</taxon>
        <taxon>Vibrionaceae</taxon>
        <taxon>Vibrio</taxon>
    </lineage>
</organism>
<dbReference type="RefSeq" id="WP_125321559.1">
    <property type="nucleotide sequence ID" value="NZ_AP024889.1"/>
</dbReference>
<sequence length="155" mass="16880">MSKLYFLEPEDVIEIHEDILAQEPGLHGVHHDKVDAVVGRIKNISIYGNDCNTAVELAAHYCVALARGHAFNDANKRTAFVCMMTVLDVNDFSTPDQFTAELIGNNTWADIMVTVAEGLIQANELSKIIAISIMLVGSGLSLTQLASILAEQKLI</sequence>
<proteinExistence type="predicted"/>
<dbReference type="PROSITE" id="PS51459">
    <property type="entry name" value="FIDO"/>
    <property type="match status" value="1"/>
</dbReference>
<dbReference type="InterPro" id="IPR006440">
    <property type="entry name" value="Doc"/>
</dbReference>
<gene>
    <name evidence="2" type="ORF">EJA03_11235</name>
</gene>
<reference evidence="2 3" key="1">
    <citation type="submission" date="2018-12" db="EMBL/GenBank/DDBJ databases">
        <title>Genomic taxonomy of the Vibrionaceae family.</title>
        <authorList>
            <person name="Gomez-Gil B."/>
            <person name="Enciso-Ibarra K."/>
        </authorList>
    </citation>
    <scope>NUCLEOTIDE SEQUENCE [LARGE SCALE GENOMIC DNA]</scope>
    <source>
        <strain evidence="2 3">CAIM 594</strain>
    </source>
</reference>
<evidence type="ECO:0000313" key="2">
    <source>
        <dbReference type="EMBL" id="RSD30930.1"/>
    </source>
</evidence>